<dbReference type="EMBL" id="OU015567">
    <property type="protein sequence ID" value="CAG5113643.1"/>
    <property type="molecule type" value="Genomic_DNA"/>
</dbReference>
<name>A0ABN7T7M4_OIKDI</name>
<keyword evidence="3" id="KW-1185">Reference proteome</keyword>
<accession>A0ABN7T7M4</accession>
<sequence length="131" mass="14775">MLSSAEQLRQTTTSWNISRLQIDATKEQDLSDKNDEISMIEDMESTISTPERSPFSTGTDYEISSEIEDSAVWRSPFSVEKVKTSSLVPRRASKASSHDPCFFKSGQRASRFSSDNDDKKPVIKFLGYHNS</sequence>
<feature type="region of interest" description="Disordered" evidence="1">
    <location>
        <begin position="42"/>
        <end position="61"/>
    </location>
</feature>
<gene>
    <name evidence="2" type="ORF">OKIOD_LOCUS16498</name>
</gene>
<feature type="region of interest" description="Disordered" evidence="1">
    <location>
        <begin position="88"/>
        <end position="119"/>
    </location>
</feature>
<proteinExistence type="predicted"/>
<evidence type="ECO:0000313" key="3">
    <source>
        <dbReference type="Proteomes" id="UP001158576"/>
    </source>
</evidence>
<protein>
    <submittedName>
        <fullName evidence="2">Oidioi.mRNA.OKI2018_I69.chr2.g7733.t1.cds</fullName>
    </submittedName>
</protein>
<evidence type="ECO:0000256" key="1">
    <source>
        <dbReference type="SAM" id="MobiDB-lite"/>
    </source>
</evidence>
<feature type="compositionally biased region" description="Polar residues" evidence="1">
    <location>
        <begin position="45"/>
        <end position="59"/>
    </location>
</feature>
<organism evidence="2 3">
    <name type="scientific">Oikopleura dioica</name>
    <name type="common">Tunicate</name>
    <dbReference type="NCBI Taxonomy" id="34765"/>
    <lineage>
        <taxon>Eukaryota</taxon>
        <taxon>Metazoa</taxon>
        <taxon>Chordata</taxon>
        <taxon>Tunicata</taxon>
        <taxon>Appendicularia</taxon>
        <taxon>Copelata</taxon>
        <taxon>Oikopleuridae</taxon>
        <taxon>Oikopleura</taxon>
    </lineage>
</organism>
<reference evidence="2 3" key="1">
    <citation type="submission" date="2021-04" db="EMBL/GenBank/DDBJ databases">
        <authorList>
            <person name="Bliznina A."/>
        </authorList>
    </citation>
    <scope>NUCLEOTIDE SEQUENCE [LARGE SCALE GENOMIC DNA]</scope>
</reference>
<dbReference type="Proteomes" id="UP001158576">
    <property type="component" value="Chromosome 2"/>
</dbReference>
<evidence type="ECO:0000313" key="2">
    <source>
        <dbReference type="EMBL" id="CAG5113643.1"/>
    </source>
</evidence>